<keyword evidence="2" id="KW-1185">Reference proteome</keyword>
<evidence type="ECO:0000313" key="1">
    <source>
        <dbReference type="EMBL" id="KAK7236592.1"/>
    </source>
</evidence>
<reference evidence="1 2" key="1">
    <citation type="submission" date="2024-01" db="EMBL/GenBank/DDBJ databases">
        <title>The genomes of 5 underutilized Papilionoideae crops provide insights into root nodulation and disease resistanc.</title>
        <authorList>
            <person name="Yuan L."/>
        </authorList>
    </citation>
    <scope>NUCLEOTIDE SEQUENCE [LARGE SCALE GENOMIC DNA]</scope>
    <source>
        <strain evidence="1">ZHUSHIDOU_FW_LH</strain>
        <tissue evidence="1">Leaf</tissue>
    </source>
</reference>
<dbReference type="Proteomes" id="UP001372338">
    <property type="component" value="Unassembled WGS sequence"/>
</dbReference>
<protein>
    <submittedName>
        <fullName evidence="1">Uncharacterized protein</fullName>
    </submittedName>
</protein>
<sequence>MMRGRPGLVRKMGTGCAFSISVSFALAPTRFVSGYEEVEPSFTKGIPKRSDFHILGARVKHFSTLDFVLASPLPFSVRDILISSDAGANQQELRSVADGLGPLSTSPVSCDPEPSHRFVGKWFARRENGQSMDIADVETELPRLWDTRNKRLFSNSSFTAHSVLQKILAMARKDEEALRPEANPGSRKFECNVGWEWPPEGWVKANCDGAYKASSGLAGAGEASLNFYYAVTSVLLRQHTQELLITPSFSGHSTRMGTCLQLHPLLLVEFNSIPALFALSDSLCVNPLALLSCSSFSSTDFLTSGMR</sequence>
<name>A0AAN9E073_CROPI</name>
<accession>A0AAN9E073</accession>
<organism evidence="1 2">
    <name type="scientific">Crotalaria pallida</name>
    <name type="common">Smooth rattlebox</name>
    <name type="synonym">Crotalaria striata</name>
    <dbReference type="NCBI Taxonomy" id="3830"/>
    <lineage>
        <taxon>Eukaryota</taxon>
        <taxon>Viridiplantae</taxon>
        <taxon>Streptophyta</taxon>
        <taxon>Embryophyta</taxon>
        <taxon>Tracheophyta</taxon>
        <taxon>Spermatophyta</taxon>
        <taxon>Magnoliopsida</taxon>
        <taxon>eudicotyledons</taxon>
        <taxon>Gunneridae</taxon>
        <taxon>Pentapetalae</taxon>
        <taxon>rosids</taxon>
        <taxon>fabids</taxon>
        <taxon>Fabales</taxon>
        <taxon>Fabaceae</taxon>
        <taxon>Papilionoideae</taxon>
        <taxon>50 kb inversion clade</taxon>
        <taxon>genistoids sensu lato</taxon>
        <taxon>core genistoids</taxon>
        <taxon>Crotalarieae</taxon>
        <taxon>Crotalaria</taxon>
    </lineage>
</organism>
<evidence type="ECO:0000313" key="2">
    <source>
        <dbReference type="Proteomes" id="UP001372338"/>
    </source>
</evidence>
<dbReference type="EMBL" id="JAYWIO010000036">
    <property type="protein sequence ID" value="KAK7236592.1"/>
    <property type="molecule type" value="Genomic_DNA"/>
</dbReference>
<gene>
    <name evidence="1" type="ORF">RIF29_45465</name>
</gene>
<comment type="caution">
    <text evidence="1">The sequence shown here is derived from an EMBL/GenBank/DDBJ whole genome shotgun (WGS) entry which is preliminary data.</text>
</comment>
<proteinExistence type="predicted"/>
<dbReference type="AlphaFoldDB" id="A0AAN9E073"/>